<feature type="compositionally biased region" description="Basic residues" evidence="9">
    <location>
        <begin position="709"/>
        <end position="721"/>
    </location>
</feature>
<dbReference type="PRINTS" id="PR01333">
    <property type="entry name" value="2POREKCHANEL"/>
</dbReference>
<keyword evidence="7 8" id="KW-0407">Ion channel</keyword>
<evidence type="ECO:0000256" key="6">
    <source>
        <dbReference type="ARBA" id="ARBA00023136"/>
    </source>
</evidence>
<evidence type="ECO:0000313" key="13">
    <source>
        <dbReference type="Proteomes" id="UP000887568"/>
    </source>
</evidence>
<feature type="compositionally biased region" description="Basic residues" evidence="9">
    <location>
        <begin position="259"/>
        <end position="275"/>
    </location>
</feature>
<feature type="domain" description="Potassium channel" evidence="11">
    <location>
        <begin position="149"/>
        <end position="209"/>
    </location>
</feature>
<name>A0A913ZFF4_PATMI</name>
<feature type="compositionally biased region" description="Basic and acidic residues" evidence="9">
    <location>
        <begin position="598"/>
        <end position="608"/>
    </location>
</feature>
<feature type="compositionally biased region" description="Basic residues" evidence="9">
    <location>
        <begin position="563"/>
        <end position="580"/>
    </location>
</feature>
<dbReference type="Gene3D" id="1.10.287.70">
    <property type="match status" value="2"/>
</dbReference>
<feature type="compositionally biased region" description="Acidic residues" evidence="9">
    <location>
        <begin position="740"/>
        <end position="751"/>
    </location>
</feature>
<feature type="domain" description="Potassium channel" evidence="11">
    <location>
        <begin position="769"/>
        <end position="842"/>
    </location>
</feature>
<feature type="compositionally biased region" description="Basic residues" evidence="9">
    <location>
        <begin position="230"/>
        <end position="249"/>
    </location>
</feature>
<feature type="compositionally biased region" description="Polar residues" evidence="9">
    <location>
        <begin position="542"/>
        <end position="560"/>
    </location>
</feature>
<dbReference type="EnsemblMetazoa" id="XM_038193772.1">
    <property type="protein sequence ID" value="XP_038049700.1"/>
    <property type="gene ID" value="LOC119723210"/>
</dbReference>
<feature type="region of interest" description="Disordered" evidence="9">
    <location>
        <begin position="377"/>
        <end position="420"/>
    </location>
</feature>
<keyword evidence="2 8" id="KW-0813">Transport</keyword>
<organism evidence="12 13">
    <name type="scientific">Patiria miniata</name>
    <name type="common">Bat star</name>
    <name type="synonym">Asterina miniata</name>
    <dbReference type="NCBI Taxonomy" id="46514"/>
    <lineage>
        <taxon>Eukaryota</taxon>
        <taxon>Metazoa</taxon>
        <taxon>Echinodermata</taxon>
        <taxon>Eleutherozoa</taxon>
        <taxon>Asterozoa</taxon>
        <taxon>Asteroidea</taxon>
        <taxon>Valvatacea</taxon>
        <taxon>Valvatida</taxon>
        <taxon>Asterinidae</taxon>
        <taxon>Patiria</taxon>
    </lineage>
</organism>
<keyword evidence="4 10" id="KW-1133">Transmembrane helix</keyword>
<dbReference type="RefSeq" id="XP_038049700.1">
    <property type="nucleotide sequence ID" value="XM_038193772.1"/>
</dbReference>
<feature type="compositionally biased region" description="Basic and acidic residues" evidence="9">
    <location>
        <begin position="530"/>
        <end position="539"/>
    </location>
</feature>
<dbReference type="GO" id="GO:0015271">
    <property type="term" value="F:outward rectifier potassium channel activity"/>
    <property type="evidence" value="ECO:0007669"/>
    <property type="project" value="TreeGrafter"/>
</dbReference>
<feature type="compositionally biased region" description="Basic and acidic residues" evidence="9">
    <location>
        <begin position="403"/>
        <end position="420"/>
    </location>
</feature>
<evidence type="ECO:0000256" key="8">
    <source>
        <dbReference type="RuleBase" id="RU003857"/>
    </source>
</evidence>
<evidence type="ECO:0000313" key="12">
    <source>
        <dbReference type="EnsemblMetazoa" id="XP_038049700.1"/>
    </source>
</evidence>
<dbReference type="PANTHER" id="PTHR11003:SF334">
    <property type="entry name" value="FI03418P"/>
    <property type="match status" value="1"/>
</dbReference>
<dbReference type="SUPFAM" id="SSF81324">
    <property type="entry name" value="Voltage-gated potassium channels"/>
    <property type="match status" value="2"/>
</dbReference>
<evidence type="ECO:0000256" key="2">
    <source>
        <dbReference type="ARBA" id="ARBA00022448"/>
    </source>
</evidence>
<dbReference type="GO" id="GO:0022841">
    <property type="term" value="F:potassium ion leak channel activity"/>
    <property type="evidence" value="ECO:0007669"/>
    <property type="project" value="TreeGrafter"/>
</dbReference>
<feature type="compositionally biased region" description="Basic and acidic residues" evidence="9">
    <location>
        <begin position="285"/>
        <end position="294"/>
    </location>
</feature>
<keyword evidence="5 8" id="KW-0406">Ion transport</keyword>
<protein>
    <recommendedName>
        <fullName evidence="11">Potassium channel domain-containing protein</fullName>
    </recommendedName>
</protein>
<feature type="region of interest" description="Disordered" evidence="9">
    <location>
        <begin position="686"/>
        <end position="755"/>
    </location>
</feature>
<keyword evidence="13" id="KW-1185">Reference proteome</keyword>
<feature type="transmembrane region" description="Helical" evidence="10">
    <location>
        <begin position="789"/>
        <end position="809"/>
    </location>
</feature>
<dbReference type="GO" id="GO:0005886">
    <property type="term" value="C:plasma membrane"/>
    <property type="evidence" value="ECO:0007669"/>
    <property type="project" value="TreeGrafter"/>
</dbReference>
<feature type="region of interest" description="Disordered" evidence="9">
    <location>
        <begin position="519"/>
        <end position="629"/>
    </location>
</feature>
<dbReference type="Pfam" id="PF07885">
    <property type="entry name" value="Ion_trans_2"/>
    <property type="match status" value="2"/>
</dbReference>
<feature type="transmembrane region" description="Helical" evidence="10">
    <location>
        <begin position="154"/>
        <end position="172"/>
    </location>
</feature>
<dbReference type="Proteomes" id="UP000887568">
    <property type="component" value="Unplaced"/>
</dbReference>
<dbReference type="InterPro" id="IPR003280">
    <property type="entry name" value="2pore_dom_K_chnl"/>
</dbReference>
<dbReference type="OMA" id="VKHIGRR"/>
<sequence length="860" mass="96907">MEGIPMENLPSNPAGLVAQSPAPAPTVLELDDAPLVEVPPTPKRRSLKAQCVYYMRIFLQFICSYVGLTAILAGYLVFGAFVFQAIEAPVETRMRSDMRADKKIFFMKMYEAAPVMKRENWTEQALYELNLLQKDFIHFYNYDLEVDGVKIQKWSFVGSMLFSLTVISTIGYGHIAPVTIPGQIFCILYALGGIPLMLLVLTNVGRVLANVARLLYIMYTSRLCQRMRMRCRQRRSRKRARKMARRRAMARKDSSRSNRSNRSRSNKSSKSRTAKKTASQATIRVDSEPYREGRPMSVNMELIRSDPPMPPPYDESNVIEDKISDTRENAEMFSEEADKPNMSEAPVAPVAPVHFSISPAEDLPVVFPLCSPPKQPIVGGAPKADMDDDFDDLSDLDEPEPEPEPKVKPKEQGEKPPLEFETKLGLSSKSPSMENLQLTPLLQPLAKEPACTQRDPSCSAAECSITIEEGVGHEEVHEKKLERASSSITLGEHCEKRPPPRQFSCLELRQVEEHRSISFNIEGIEEEEEVTPKEDDVFLPKESQSVNELNLEVTGSASDLNKNKKNRGKDKNKKKSKSKSKKDGESTGKARSSKHRKNAEVRIVERRKSTPKKLRTTKRPDMSPPTLRSLHSKQLKILNSATAVRLATYDKDFGNSREDLTTLIPALKHEKVRWLCEYDRGVIRNRMHNPRGQRRRRVPTSDSGSSRSRSNRGVRRRRKKGRESGCTTPLGSDRTSAFDSDTESTDTDDPGADPLQQAEIPIGPVLAFFFSYIAIGAIMFFFLMDKWNLFQSFYFCFITLTTIGFGDYVPDDQLSSLLACCMYTLVGMAVTSMCIALIMKKFVVTVKHIGRRVGIVGEDD</sequence>
<evidence type="ECO:0000256" key="7">
    <source>
        <dbReference type="ARBA" id="ARBA00023303"/>
    </source>
</evidence>
<feature type="transmembrane region" description="Helical" evidence="10">
    <location>
        <begin position="184"/>
        <end position="201"/>
    </location>
</feature>
<feature type="compositionally biased region" description="Basic residues" evidence="9">
    <location>
        <begin position="686"/>
        <end position="698"/>
    </location>
</feature>
<proteinExistence type="inferred from homology"/>
<dbReference type="GeneID" id="119723210"/>
<dbReference type="InterPro" id="IPR013099">
    <property type="entry name" value="K_chnl_dom"/>
</dbReference>
<evidence type="ECO:0000256" key="10">
    <source>
        <dbReference type="SAM" id="Phobius"/>
    </source>
</evidence>
<keyword evidence="6 10" id="KW-0472">Membrane</keyword>
<comment type="subcellular location">
    <subcellularLocation>
        <location evidence="1">Membrane</location>
        <topology evidence="1">Multi-pass membrane protein</topology>
    </subcellularLocation>
</comment>
<keyword evidence="3 8" id="KW-0812">Transmembrane</keyword>
<feature type="transmembrane region" description="Helical" evidence="10">
    <location>
        <begin position="816"/>
        <end position="839"/>
    </location>
</feature>
<dbReference type="OrthoDB" id="297496at2759"/>
<evidence type="ECO:0000256" key="5">
    <source>
        <dbReference type="ARBA" id="ARBA00023065"/>
    </source>
</evidence>
<evidence type="ECO:0000256" key="3">
    <source>
        <dbReference type="ARBA" id="ARBA00022692"/>
    </source>
</evidence>
<dbReference type="PANTHER" id="PTHR11003">
    <property type="entry name" value="POTASSIUM CHANNEL, SUBFAMILY K"/>
    <property type="match status" value="1"/>
</dbReference>
<dbReference type="GO" id="GO:0030322">
    <property type="term" value="P:stabilization of membrane potential"/>
    <property type="evidence" value="ECO:0007669"/>
    <property type="project" value="TreeGrafter"/>
</dbReference>
<reference evidence="12" key="1">
    <citation type="submission" date="2022-11" db="UniProtKB">
        <authorList>
            <consortium name="EnsemblMetazoa"/>
        </authorList>
    </citation>
    <scope>IDENTIFICATION</scope>
</reference>
<evidence type="ECO:0000256" key="4">
    <source>
        <dbReference type="ARBA" id="ARBA00022989"/>
    </source>
</evidence>
<evidence type="ECO:0000259" key="11">
    <source>
        <dbReference type="Pfam" id="PF07885"/>
    </source>
</evidence>
<feature type="compositionally biased region" description="Acidic residues" evidence="9">
    <location>
        <begin position="386"/>
        <end position="402"/>
    </location>
</feature>
<accession>A0A913ZFF4</accession>
<comment type="similarity">
    <text evidence="8">Belongs to the two pore domain potassium channel (TC 1.A.1.8) family.</text>
</comment>
<feature type="transmembrane region" description="Helical" evidence="10">
    <location>
        <begin position="53"/>
        <end position="86"/>
    </location>
</feature>
<dbReference type="AlphaFoldDB" id="A0A913ZFF4"/>
<feature type="transmembrane region" description="Helical" evidence="10">
    <location>
        <begin position="765"/>
        <end position="783"/>
    </location>
</feature>
<evidence type="ECO:0000256" key="1">
    <source>
        <dbReference type="ARBA" id="ARBA00004141"/>
    </source>
</evidence>
<feature type="region of interest" description="Disordered" evidence="9">
    <location>
        <begin position="230"/>
        <end position="297"/>
    </location>
</feature>
<evidence type="ECO:0000256" key="9">
    <source>
        <dbReference type="SAM" id="MobiDB-lite"/>
    </source>
</evidence>